<evidence type="ECO:0000313" key="1">
    <source>
        <dbReference type="EMBL" id="WHS66373.1"/>
    </source>
</evidence>
<dbReference type="RefSeq" id="WP_283487464.1">
    <property type="nucleotide sequence ID" value="NZ_CP125947.1"/>
</dbReference>
<protein>
    <submittedName>
        <fullName evidence="1">Uncharacterized protein</fullName>
    </submittedName>
</protein>
<gene>
    <name evidence="1" type="ORF">QMY55_04290</name>
</gene>
<keyword evidence="2" id="KW-1185">Reference proteome</keyword>
<name>A0ABY8STK2_9BURK</name>
<accession>A0ABY8STK2</accession>
<sequence>MNNANLNPHAAALLEISARHLLSEEDWQTRVQQYRQLWQVAQSSGNRQAQQSIRELVAAAGRQLQARRGDPRAKALCLALMGLRCSMLMPRMRF</sequence>
<dbReference type="EMBL" id="CP125947">
    <property type="protein sequence ID" value="WHS66373.1"/>
    <property type="molecule type" value="Genomic_DNA"/>
</dbReference>
<proteinExistence type="predicted"/>
<dbReference type="Proteomes" id="UP001240697">
    <property type="component" value="Chromosome"/>
</dbReference>
<organism evidence="1 2">
    <name type="scientific">Comamonas resistens</name>
    <dbReference type="NCBI Taxonomy" id="3046670"/>
    <lineage>
        <taxon>Bacteria</taxon>
        <taxon>Pseudomonadati</taxon>
        <taxon>Pseudomonadota</taxon>
        <taxon>Betaproteobacteria</taxon>
        <taxon>Burkholderiales</taxon>
        <taxon>Comamonadaceae</taxon>
        <taxon>Comamonas</taxon>
    </lineage>
</organism>
<evidence type="ECO:0000313" key="2">
    <source>
        <dbReference type="Proteomes" id="UP001240697"/>
    </source>
</evidence>
<reference evidence="1 2" key="1">
    <citation type="submission" date="2023-05" db="EMBL/GenBank/DDBJ databases">
        <authorList>
            <person name="Yin Y."/>
            <person name="Lu Z."/>
        </authorList>
    </citation>
    <scope>NUCLEOTIDE SEQUENCE [LARGE SCALE GENOMIC DNA]</scope>
    <source>
        <strain evidence="1 2">ZM22</strain>
    </source>
</reference>